<evidence type="ECO:0000313" key="3">
    <source>
        <dbReference type="Proteomes" id="UP000008370"/>
    </source>
</evidence>
<accession>K5UGX8</accession>
<organism evidence="2 3">
    <name type="scientific">Phanerochaete carnosa (strain HHB-10118-sp)</name>
    <name type="common">White-rot fungus</name>
    <name type="synonym">Peniophora carnosa</name>
    <dbReference type="NCBI Taxonomy" id="650164"/>
    <lineage>
        <taxon>Eukaryota</taxon>
        <taxon>Fungi</taxon>
        <taxon>Dikarya</taxon>
        <taxon>Basidiomycota</taxon>
        <taxon>Agaricomycotina</taxon>
        <taxon>Agaricomycetes</taxon>
        <taxon>Polyporales</taxon>
        <taxon>Phanerochaetaceae</taxon>
        <taxon>Phanerochaete</taxon>
    </lineage>
</organism>
<feature type="non-terminal residue" evidence="2">
    <location>
        <position position="179"/>
    </location>
</feature>
<dbReference type="OrthoDB" id="2796195at2759"/>
<gene>
    <name evidence="2" type="ORF">PHACADRAFT_56567</name>
</gene>
<dbReference type="GeneID" id="18920061"/>
<dbReference type="Pfam" id="PF06985">
    <property type="entry name" value="HET"/>
    <property type="match status" value="1"/>
</dbReference>
<keyword evidence="3" id="KW-1185">Reference proteome</keyword>
<evidence type="ECO:0000313" key="2">
    <source>
        <dbReference type="EMBL" id="EKM48736.1"/>
    </source>
</evidence>
<reference evidence="2 3" key="1">
    <citation type="journal article" date="2012" name="BMC Genomics">
        <title>Comparative genomics of the white-rot fungi, Phanerochaete carnosa and P. chrysosporium, to elucidate the genetic basis of the distinct wood types they colonize.</title>
        <authorList>
            <person name="Suzuki H."/>
            <person name="MacDonald J."/>
            <person name="Syed K."/>
            <person name="Salamov A."/>
            <person name="Hori C."/>
            <person name="Aerts A."/>
            <person name="Henrissat B."/>
            <person name="Wiebenga A."/>
            <person name="vanKuyk P.A."/>
            <person name="Barry K."/>
            <person name="Lindquist E."/>
            <person name="LaButti K."/>
            <person name="Lapidus A."/>
            <person name="Lucas S."/>
            <person name="Coutinho P."/>
            <person name="Gong Y."/>
            <person name="Samejima M."/>
            <person name="Mahadevan R."/>
            <person name="Abou-Zaid M."/>
            <person name="de Vries R.P."/>
            <person name="Igarashi K."/>
            <person name="Yadav J.S."/>
            <person name="Grigoriev I.V."/>
            <person name="Master E.R."/>
        </authorList>
    </citation>
    <scope>NUCLEOTIDE SEQUENCE [LARGE SCALE GENOMIC DNA]</scope>
    <source>
        <strain evidence="2 3">HHB-10118-sp</strain>
    </source>
</reference>
<feature type="non-terminal residue" evidence="2">
    <location>
        <position position="1"/>
    </location>
</feature>
<dbReference type="KEGG" id="pco:PHACADRAFT_56567"/>
<name>K5UGX8_PHACS</name>
<dbReference type="PANTHER" id="PTHR33112">
    <property type="entry name" value="DOMAIN PROTEIN, PUTATIVE-RELATED"/>
    <property type="match status" value="1"/>
</dbReference>
<dbReference type="InterPro" id="IPR010730">
    <property type="entry name" value="HET"/>
</dbReference>
<protein>
    <recommendedName>
        <fullName evidence="1">Heterokaryon incompatibility domain-containing protein</fullName>
    </recommendedName>
</protein>
<dbReference type="Proteomes" id="UP000008370">
    <property type="component" value="Unassembled WGS sequence"/>
</dbReference>
<dbReference type="RefSeq" id="XP_007402713.1">
    <property type="nucleotide sequence ID" value="XM_007402651.1"/>
</dbReference>
<dbReference type="HOGENOM" id="CLU_093700_0_0_1"/>
<dbReference type="PANTHER" id="PTHR33112:SF16">
    <property type="entry name" value="HETEROKARYON INCOMPATIBILITY DOMAIN-CONTAINING PROTEIN"/>
    <property type="match status" value="1"/>
</dbReference>
<feature type="domain" description="Heterokaryon incompatibility" evidence="1">
    <location>
        <begin position="63"/>
        <end position="149"/>
    </location>
</feature>
<dbReference type="EMBL" id="JH930780">
    <property type="protein sequence ID" value="EKM48736.1"/>
    <property type="molecule type" value="Genomic_DNA"/>
</dbReference>
<dbReference type="AlphaFoldDB" id="K5UGX8"/>
<dbReference type="InParanoid" id="K5UGX8"/>
<proteinExistence type="predicted"/>
<sequence length="179" mass="20166">ILSTPLSEIGDSVIYPDRLATSCRFRFLDVAAFLDSHVLRIMEYLSSSQDPKQDLSQISVPPYAAISYPWRDLQLLEGQSTPSFSVSGALHADPISVNVLRTACVAARAYGCEMLWLDRLCILQNHKADKNWQIRRMFQIYKSCTVCLAFPGGLVRLARLDDSTTWLDRVWTLQEAVAP</sequence>
<evidence type="ECO:0000259" key="1">
    <source>
        <dbReference type="Pfam" id="PF06985"/>
    </source>
</evidence>